<protein>
    <submittedName>
        <fullName evidence="3">Cellulosome anchor protein</fullName>
    </submittedName>
</protein>
<dbReference type="CDD" id="cd08547">
    <property type="entry name" value="Type_II_cohesin"/>
    <property type="match status" value="1"/>
</dbReference>
<dbReference type="InterPro" id="IPR008965">
    <property type="entry name" value="CBM2/CBM3_carb-bd_dom_sf"/>
</dbReference>
<dbReference type="Gene3D" id="2.60.120.260">
    <property type="entry name" value="Galactose-binding domain-like"/>
    <property type="match status" value="3"/>
</dbReference>
<sequence>MFKKRLFSILLCLFVALQLAYIPAIKVQAATGPQISYTTTGDTTVGSTFNINVNLANATDVYGASVDFAYDPTLIQIISVDKGDFWTNTNAIIIPLENTSNVASLGVTLTGNADGITKASGTIITIKAKVLKAGTINLKTTSDKSTFSKTGNNVLVKVSNSGPASIPYTGVDSQVNLLTQPPVQPLTVGKYEENNANIKYTGSWYDNTNVKNSGGVAKLTTKVGDYLEFKFNGSGLRLFAYTNAFRGIAKVTIDGQAYTSDNYSSSDVFQNKVFEKLDLTSGDHTVKIEVTNSKNASSQNYAICLDAIEVTNATPTAATLQVGKYEENNTNIKYTGSWYDNTNVKNSGGVAKLTTKVGDYLEFKFNGSGLRLFAYTNAFRGIAKVTIDGQAYTSDNYSSSDVFQNKVFEKLDLTSGDHTVKIEVTNSKNASSQNYAICLDAIEVTNATPTAATLQVGKYEENNTNIKYTGSWYDNTNVKNSGGVAKLTTKVGDYLEFKFNGSGLRLFAYTNAFRGIAKVTIDGQTYTSDNYSSSDVFQNKVFEKLDLTSGDHTV</sequence>
<proteinExistence type="predicted"/>
<feature type="signal peptide" evidence="1">
    <location>
        <begin position="1"/>
        <end position="20"/>
    </location>
</feature>
<evidence type="ECO:0000313" key="3">
    <source>
        <dbReference type="EMBL" id="MBK1813863.1"/>
    </source>
</evidence>
<dbReference type="InterPro" id="IPR002102">
    <property type="entry name" value="Cohesin_dom"/>
</dbReference>
<dbReference type="Proteomes" id="UP000596739">
    <property type="component" value="Unassembled WGS sequence"/>
</dbReference>
<feature type="chain" id="PRO_5046345470" evidence="1">
    <location>
        <begin position="21"/>
        <end position="554"/>
    </location>
</feature>
<dbReference type="SUPFAM" id="SSF49384">
    <property type="entry name" value="Carbohydrate-binding domain"/>
    <property type="match status" value="1"/>
</dbReference>
<accession>A0ABS1EWU0</accession>
<feature type="non-terminal residue" evidence="3">
    <location>
        <position position="554"/>
    </location>
</feature>
<gene>
    <name evidence="3" type="ORF">JHL18_24975</name>
</gene>
<evidence type="ECO:0000313" key="4">
    <source>
        <dbReference type="Proteomes" id="UP000596739"/>
    </source>
</evidence>
<evidence type="ECO:0000259" key="2">
    <source>
        <dbReference type="Pfam" id="PF00963"/>
    </source>
</evidence>
<name>A0ABS1EWU0_9CLOT</name>
<reference evidence="4" key="1">
    <citation type="submission" date="2021-01" db="EMBL/GenBank/DDBJ databases">
        <title>Genome public.</title>
        <authorList>
            <person name="Liu C."/>
            <person name="Sun Q."/>
        </authorList>
    </citation>
    <scope>NUCLEOTIDE SEQUENCE [LARGE SCALE GENOMIC DNA]</scope>
    <source>
        <strain evidence="4">YIM B02505</strain>
    </source>
</reference>
<keyword evidence="1" id="KW-0732">Signal</keyword>
<feature type="domain" description="Cohesin" evidence="2">
    <location>
        <begin position="40"/>
        <end position="162"/>
    </location>
</feature>
<dbReference type="RefSeq" id="WP_243278165.1">
    <property type="nucleotide sequence ID" value="NZ_JAENHN010000071.1"/>
</dbReference>
<evidence type="ECO:0000256" key="1">
    <source>
        <dbReference type="SAM" id="SignalP"/>
    </source>
</evidence>
<dbReference type="Gene3D" id="2.60.40.680">
    <property type="match status" value="1"/>
</dbReference>
<keyword evidence="4" id="KW-1185">Reference proteome</keyword>
<comment type="caution">
    <text evidence="3">The sequence shown here is derived from an EMBL/GenBank/DDBJ whole genome shotgun (WGS) entry which is preliminary data.</text>
</comment>
<organism evidence="3 4">
    <name type="scientific">Clostridium yunnanense</name>
    <dbReference type="NCBI Taxonomy" id="2800325"/>
    <lineage>
        <taxon>Bacteria</taxon>
        <taxon>Bacillati</taxon>
        <taxon>Bacillota</taxon>
        <taxon>Clostridia</taxon>
        <taxon>Eubacteriales</taxon>
        <taxon>Clostridiaceae</taxon>
        <taxon>Clostridium</taxon>
    </lineage>
</organism>
<dbReference type="EMBL" id="JAENHN010000071">
    <property type="protein sequence ID" value="MBK1813863.1"/>
    <property type="molecule type" value="Genomic_DNA"/>
</dbReference>
<dbReference type="Pfam" id="PF00963">
    <property type="entry name" value="Cohesin"/>
    <property type="match status" value="1"/>
</dbReference>